<keyword evidence="2" id="KW-1185">Reference proteome</keyword>
<reference evidence="1" key="1">
    <citation type="submission" date="2020-05" db="EMBL/GenBank/DDBJ databases">
        <title>WGS assembly of Corymbia citriodora subspecies variegata.</title>
        <authorList>
            <person name="Barry K."/>
            <person name="Hundley H."/>
            <person name="Shu S."/>
            <person name="Jenkins J."/>
            <person name="Grimwood J."/>
            <person name="Baten A."/>
        </authorList>
    </citation>
    <scope>NUCLEOTIDE SEQUENCE</scope>
    <source>
        <strain evidence="1">CV2-018</strain>
    </source>
</reference>
<dbReference type="Proteomes" id="UP000806378">
    <property type="component" value="Unassembled WGS sequence"/>
</dbReference>
<evidence type="ECO:0000313" key="1">
    <source>
        <dbReference type="EMBL" id="KAF7847005.1"/>
    </source>
</evidence>
<accession>A0A8T0CMG2</accession>
<dbReference type="EMBL" id="MU091414">
    <property type="protein sequence ID" value="KAF7847005.1"/>
    <property type="molecule type" value="Genomic_DNA"/>
</dbReference>
<dbReference type="Gramene" id="rna-gnl|WGS:JABURB|Cocit.L3465.1">
    <property type="protein sequence ID" value="cds-KAF7847005.1"/>
    <property type="gene ID" value="gene-BT93_L3465"/>
</dbReference>
<evidence type="ECO:0000313" key="2">
    <source>
        <dbReference type="Proteomes" id="UP000806378"/>
    </source>
</evidence>
<dbReference type="AlphaFoldDB" id="A0A8T0CMG2"/>
<protein>
    <submittedName>
        <fullName evidence="1">Uncharacterized protein</fullName>
    </submittedName>
</protein>
<gene>
    <name evidence="1" type="ORF">BT93_L3465</name>
</gene>
<proteinExistence type="predicted"/>
<organism evidence="1 2">
    <name type="scientific">Corymbia citriodora subsp. variegata</name>
    <dbReference type="NCBI Taxonomy" id="360336"/>
    <lineage>
        <taxon>Eukaryota</taxon>
        <taxon>Viridiplantae</taxon>
        <taxon>Streptophyta</taxon>
        <taxon>Embryophyta</taxon>
        <taxon>Tracheophyta</taxon>
        <taxon>Spermatophyta</taxon>
        <taxon>Magnoliopsida</taxon>
        <taxon>eudicotyledons</taxon>
        <taxon>Gunneridae</taxon>
        <taxon>Pentapetalae</taxon>
        <taxon>rosids</taxon>
        <taxon>malvids</taxon>
        <taxon>Myrtales</taxon>
        <taxon>Myrtaceae</taxon>
        <taxon>Myrtoideae</taxon>
        <taxon>Eucalypteae</taxon>
        <taxon>Corymbia</taxon>
    </lineage>
</organism>
<sequence length="165" mass="19379">MHANSWRENLQTAPRVKGFDFPGKATLFTAEAVTIYLRSPSELRFLPNQTRERCFCDKQRIFFAEFVLLPDHHSLTHWLFQFQVRFSRTPRARLCCFKHSQFENSCYPPEKSLFLDVRRENGFDERRLLGVVIACKSFSLEQLSSFWQNAARAVAQIFSLSHHSC</sequence>
<comment type="caution">
    <text evidence="1">The sequence shown here is derived from an EMBL/GenBank/DDBJ whole genome shotgun (WGS) entry which is preliminary data.</text>
</comment>
<name>A0A8T0CMG2_CORYI</name>